<protein>
    <recommendedName>
        <fullName evidence="4">Apple domain-containing protein</fullName>
    </recommendedName>
</protein>
<organism evidence="2 3">
    <name type="scientific">Pocillopora meandrina</name>
    <dbReference type="NCBI Taxonomy" id="46732"/>
    <lineage>
        <taxon>Eukaryota</taxon>
        <taxon>Metazoa</taxon>
        <taxon>Cnidaria</taxon>
        <taxon>Anthozoa</taxon>
        <taxon>Hexacorallia</taxon>
        <taxon>Scleractinia</taxon>
        <taxon>Astrocoeniina</taxon>
        <taxon>Pocilloporidae</taxon>
        <taxon>Pocillopora</taxon>
    </lineage>
</organism>
<evidence type="ECO:0008006" key="4">
    <source>
        <dbReference type="Google" id="ProtNLM"/>
    </source>
</evidence>
<keyword evidence="3" id="KW-1185">Reference proteome</keyword>
<dbReference type="AlphaFoldDB" id="A0AAU9X6E3"/>
<evidence type="ECO:0000313" key="2">
    <source>
        <dbReference type="EMBL" id="CAH3136853.1"/>
    </source>
</evidence>
<feature type="chain" id="PRO_5043706745" description="Apple domain-containing protein" evidence="1">
    <location>
        <begin position="29"/>
        <end position="141"/>
    </location>
</feature>
<evidence type="ECO:0000313" key="3">
    <source>
        <dbReference type="Proteomes" id="UP001159428"/>
    </source>
</evidence>
<dbReference type="EMBL" id="CALNXJ010000030">
    <property type="protein sequence ID" value="CAH3136853.1"/>
    <property type="molecule type" value="Genomic_DNA"/>
</dbReference>
<proteinExistence type="predicted"/>
<name>A0AAU9X6E3_9CNID</name>
<gene>
    <name evidence="2" type="ORF">PMEA_00017569</name>
</gene>
<accession>A0AAU9X6E3</accession>
<sequence length="141" mass="15737">MCHDKSHFFVAAFVCTIYITCIDHGVEGDCERSDEYIEPQNCTGIEIATRSVWTGTQCLDECIRLPHCDKFIFNGTGKENCRLLSTDGISSAPGVRNLRNISGACLPTSMNSVKDFLLGTKYCPYPLFWKSNDPSLEVPCR</sequence>
<keyword evidence="1" id="KW-0732">Signal</keyword>
<comment type="caution">
    <text evidence="2">The sequence shown here is derived from an EMBL/GenBank/DDBJ whole genome shotgun (WGS) entry which is preliminary data.</text>
</comment>
<feature type="signal peptide" evidence="1">
    <location>
        <begin position="1"/>
        <end position="28"/>
    </location>
</feature>
<evidence type="ECO:0000256" key="1">
    <source>
        <dbReference type="SAM" id="SignalP"/>
    </source>
</evidence>
<reference evidence="2 3" key="1">
    <citation type="submission" date="2022-05" db="EMBL/GenBank/DDBJ databases">
        <authorList>
            <consortium name="Genoscope - CEA"/>
            <person name="William W."/>
        </authorList>
    </citation>
    <scope>NUCLEOTIDE SEQUENCE [LARGE SCALE GENOMIC DNA]</scope>
</reference>
<dbReference type="Proteomes" id="UP001159428">
    <property type="component" value="Unassembled WGS sequence"/>
</dbReference>